<protein>
    <submittedName>
        <fullName evidence="2">Thiosulfate oxidation carrier protein SoxY</fullName>
    </submittedName>
</protein>
<dbReference type="PIRSF" id="PIRSF010312">
    <property type="entry name" value="Sulphur_oxidation_SoxY"/>
    <property type="match status" value="1"/>
</dbReference>
<gene>
    <name evidence="2" type="primary">soxY</name>
    <name evidence="2" type="ORF">C6568_08795</name>
</gene>
<dbReference type="EMBL" id="CP027667">
    <property type="protein sequence ID" value="AVO49353.1"/>
    <property type="molecule type" value="Genomic_DNA"/>
</dbReference>
<dbReference type="InterPro" id="IPR006311">
    <property type="entry name" value="TAT_signal"/>
</dbReference>
<dbReference type="AlphaFoldDB" id="A0A2R3QC49"/>
<dbReference type="Gene3D" id="2.60.40.2470">
    <property type="entry name" value="SoxY domain"/>
    <property type="match status" value="1"/>
</dbReference>
<dbReference type="KEGG" id="mela:C6568_08795"/>
<dbReference type="OrthoDB" id="9798154at2"/>
<proteinExistence type="predicted"/>
<dbReference type="InterPro" id="IPR038162">
    <property type="entry name" value="SoxY_sf"/>
</dbReference>
<reference evidence="2 3" key="1">
    <citation type="submission" date="2018-03" db="EMBL/GenBank/DDBJ databases">
        <title>Genome sequencing of Melaminivora sp.</title>
        <authorList>
            <person name="Kim S.-J."/>
            <person name="Heo J."/>
            <person name="Ahn J.-H."/>
            <person name="Kwon S.-W."/>
        </authorList>
    </citation>
    <scope>NUCLEOTIDE SEQUENCE [LARGE SCALE GENOMIC DNA]</scope>
    <source>
        <strain evidence="2 3">SC2-9</strain>
    </source>
</reference>
<dbReference type="Proteomes" id="UP000237925">
    <property type="component" value="Chromosome"/>
</dbReference>
<dbReference type="InterPro" id="IPR016568">
    <property type="entry name" value="Sulphur_oxidation_SoxY"/>
</dbReference>
<dbReference type="PROSITE" id="PS51318">
    <property type="entry name" value="TAT"/>
    <property type="match status" value="1"/>
</dbReference>
<keyword evidence="3" id="KW-1185">Reference proteome</keyword>
<evidence type="ECO:0000313" key="3">
    <source>
        <dbReference type="Proteomes" id="UP000237925"/>
    </source>
</evidence>
<evidence type="ECO:0000313" key="2">
    <source>
        <dbReference type="EMBL" id="AVO49353.1"/>
    </source>
</evidence>
<dbReference type="Pfam" id="PF13501">
    <property type="entry name" value="SoxY"/>
    <property type="match status" value="1"/>
</dbReference>
<evidence type="ECO:0000259" key="1">
    <source>
        <dbReference type="Pfam" id="PF13501"/>
    </source>
</evidence>
<feature type="domain" description="Ig-like SoxY" evidence="1">
    <location>
        <begin position="48"/>
        <end position="150"/>
    </location>
</feature>
<dbReference type="RefSeq" id="WP_106683786.1">
    <property type="nucleotide sequence ID" value="NZ_CP027667.1"/>
</dbReference>
<dbReference type="InterPro" id="IPR032711">
    <property type="entry name" value="SoxY"/>
</dbReference>
<sequence>MQTRRHTLKQGAVVAGLLAGTGLFPQYALAFNKGAFEAKNLNDALKALGASGAPQASDAVSLTAPDIAENGAVVPLAIASTLPDVKQLVLLVEKNPNALVATFKVTPEVEPSFATRTKMGESSDVYAVAITGDGKAHYAKKEVKVTLGGCGG</sequence>
<organism evidence="2 3">
    <name type="scientific">Melaminivora suipulveris</name>
    <dbReference type="NCBI Taxonomy" id="2109913"/>
    <lineage>
        <taxon>Bacteria</taxon>
        <taxon>Pseudomonadati</taxon>
        <taxon>Pseudomonadota</taxon>
        <taxon>Betaproteobacteria</taxon>
        <taxon>Burkholderiales</taxon>
        <taxon>Comamonadaceae</taxon>
        <taxon>Melaminivora</taxon>
    </lineage>
</organism>
<dbReference type="NCBIfam" id="TIGR04488">
    <property type="entry name" value="SoxY_true_GGCGG"/>
    <property type="match status" value="1"/>
</dbReference>
<accession>A0A2R3QC49</accession>
<name>A0A2R3QC49_9BURK</name>